<dbReference type="Gene3D" id="2.40.50.140">
    <property type="entry name" value="Nucleic acid-binding proteins"/>
    <property type="match status" value="1"/>
</dbReference>
<evidence type="ECO:0000256" key="1">
    <source>
        <dbReference type="SAM" id="Phobius"/>
    </source>
</evidence>
<keyword evidence="1" id="KW-0472">Membrane</keyword>
<dbReference type="AlphaFoldDB" id="A0A382ZVP8"/>
<keyword evidence="1" id="KW-1133">Transmembrane helix</keyword>
<accession>A0A382ZVP8</accession>
<feature type="transmembrane region" description="Helical" evidence="1">
    <location>
        <begin position="53"/>
        <end position="70"/>
    </location>
</feature>
<dbReference type="InterPro" id="IPR052165">
    <property type="entry name" value="Membrane_assoc_protease"/>
</dbReference>
<dbReference type="EMBL" id="UINC01186893">
    <property type="protein sequence ID" value="SVD99339.1"/>
    <property type="molecule type" value="Genomic_DNA"/>
</dbReference>
<dbReference type="PANTHER" id="PTHR33507">
    <property type="entry name" value="INNER MEMBRANE PROTEIN YBBJ"/>
    <property type="match status" value="1"/>
</dbReference>
<gene>
    <name evidence="2" type="ORF">METZ01_LOCUS452193</name>
</gene>
<proteinExistence type="predicted"/>
<feature type="transmembrane region" description="Helical" evidence="1">
    <location>
        <begin position="29"/>
        <end position="47"/>
    </location>
</feature>
<sequence length="150" mass="16037">MELSPSIIWLIAGSVLIAFEVTLLPGVGLLFAGLGAICVGVALIAGWIESVTVQFITFFLITGFWAALLWKPLKNFMKSPQSGFDDMVGSVAVVCGDPIKPGQMGEVKWSGTIMKCKFDSETEREVDLASGTEVTIVEVSNGILIVRPNS</sequence>
<dbReference type="GO" id="GO:0005886">
    <property type="term" value="C:plasma membrane"/>
    <property type="evidence" value="ECO:0007669"/>
    <property type="project" value="TreeGrafter"/>
</dbReference>
<reference evidence="2" key="1">
    <citation type="submission" date="2018-05" db="EMBL/GenBank/DDBJ databases">
        <authorList>
            <person name="Lanie J.A."/>
            <person name="Ng W.-L."/>
            <person name="Kazmierczak K.M."/>
            <person name="Andrzejewski T.M."/>
            <person name="Davidsen T.M."/>
            <person name="Wayne K.J."/>
            <person name="Tettelin H."/>
            <person name="Glass J.I."/>
            <person name="Rusch D."/>
            <person name="Podicherti R."/>
            <person name="Tsui H.-C.T."/>
            <person name="Winkler M.E."/>
        </authorList>
    </citation>
    <scope>NUCLEOTIDE SEQUENCE</scope>
</reference>
<feature type="transmembrane region" description="Helical" evidence="1">
    <location>
        <begin position="6"/>
        <end position="24"/>
    </location>
</feature>
<protein>
    <submittedName>
        <fullName evidence="2">Uncharacterized protein</fullName>
    </submittedName>
</protein>
<evidence type="ECO:0000313" key="2">
    <source>
        <dbReference type="EMBL" id="SVD99339.1"/>
    </source>
</evidence>
<organism evidence="2">
    <name type="scientific">marine metagenome</name>
    <dbReference type="NCBI Taxonomy" id="408172"/>
    <lineage>
        <taxon>unclassified sequences</taxon>
        <taxon>metagenomes</taxon>
        <taxon>ecological metagenomes</taxon>
    </lineage>
</organism>
<dbReference type="PANTHER" id="PTHR33507:SF3">
    <property type="entry name" value="INNER MEMBRANE PROTEIN YBBJ"/>
    <property type="match status" value="1"/>
</dbReference>
<keyword evidence="1" id="KW-0812">Transmembrane</keyword>
<dbReference type="InterPro" id="IPR012340">
    <property type="entry name" value="NA-bd_OB-fold"/>
</dbReference>
<name>A0A382ZVP8_9ZZZZ</name>